<evidence type="ECO:0000313" key="1">
    <source>
        <dbReference type="Proteomes" id="UP000790787"/>
    </source>
</evidence>
<proteinExistence type="predicted"/>
<dbReference type="RefSeq" id="XP_075102888.1">
    <property type="nucleotide sequence ID" value="XM_075246787.1"/>
</dbReference>
<accession>A0AC58U080</accession>
<dbReference type="Proteomes" id="UP000790787">
    <property type="component" value="Chromosome 23"/>
</dbReference>
<evidence type="ECO:0000313" key="2">
    <source>
        <dbReference type="RefSeq" id="XP_075102888.1"/>
    </source>
</evidence>
<name>A0AC58U080_TOBAC</name>
<protein>
    <submittedName>
        <fullName evidence="2">Zinc finger BED domain-containing protein RICESLEEPER 2-like</fullName>
    </submittedName>
</protein>
<sequence>MTENIQSDKMMGESGASNSNAISQSETTELNITKKGKKRSIVWDHFTEIITSEGSTKAKCDYYFIEYYFKTKDGTSTLLSHMFKCPKRPAIVDKKQSNLGFQSVPGGSQGDVAVVTWKFDQEECRKAVCRMVIVDELPLRFVEKEGFRDFMKVAQPYFRIPSHSIVTRDCFDLFNEEKQKLKRSFIETKQRVCITTDTWTSIQRINYICITAHWIDSEWNMHKRIINFCPIVSHKCEDMANGIGRCLREWGINKIFTVTVYNTSSNDVTVKELSKQLTKMGTNLMNGNNLHVRCMAHIMNLMVQDGLKESSVSIEHVRHAVRYVRQSPARLNRFQECFDDEQLNCKKTLCLDVPTRWNSTYLMLRRAVEFESAFSHYASSEIGLRHYLEHSYIEVGIPTGKLLSSDWENVKRITKFLEIFYLLALKISGSRYVTSNIHFLEISAVAVYLKLLIANEDTILSEMAKKMKEKFNKYWGDPGKMNKIIFISCILDPRYKLESVGYALVKMFGEDPRATIQEEVKKYMTSLFCEYVKSSSKGVVLASSSDCSSLDTSTSGLSDSQVITQNTGLLESLMQDIKKYKSGSGGVDTKTELDKYFGKETEDDTKEFDVRLWWKLNSARFPVLAEMARDVLAVPVSSVASECAFSTGGRLLDSFRSSLTPKLVQDLVCLQDWHRNEKLKQHVSVEEDIDKMEHLKQDLASDGKDPSVIDV</sequence>
<gene>
    <name evidence="2" type="primary">LOC142177592</name>
</gene>
<reference evidence="1" key="1">
    <citation type="journal article" date="2014" name="Nat. Commun.">
        <title>The tobacco genome sequence and its comparison with those of tomato and potato.</title>
        <authorList>
            <person name="Sierro N."/>
            <person name="Battey J.N."/>
            <person name="Ouadi S."/>
            <person name="Bakaher N."/>
            <person name="Bovet L."/>
            <person name="Willig A."/>
            <person name="Goepfert S."/>
            <person name="Peitsch M.C."/>
            <person name="Ivanov N.V."/>
        </authorList>
    </citation>
    <scope>NUCLEOTIDE SEQUENCE [LARGE SCALE GENOMIC DNA]</scope>
</reference>
<keyword evidence="1" id="KW-1185">Reference proteome</keyword>
<reference evidence="2" key="2">
    <citation type="submission" date="2025-08" db="UniProtKB">
        <authorList>
            <consortium name="RefSeq"/>
        </authorList>
    </citation>
    <scope>IDENTIFICATION</scope>
    <source>
        <tissue evidence="2">Leaf</tissue>
    </source>
</reference>
<organism evidence="1 2">
    <name type="scientific">Nicotiana tabacum</name>
    <name type="common">Common tobacco</name>
    <dbReference type="NCBI Taxonomy" id="4097"/>
    <lineage>
        <taxon>Eukaryota</taxon>
        <taxon>Viridiplantae</taxon>
        <taxon>Streptophyta</taxon>
        <taxon>Embryophyta</taxon>
        <taxon>Tracheophyta</taxon>
        <taxon>Spermatophyta</taxon>
        <taxon>Magnoliopsida</taxon>
        <taxon>eudicotyledons</taxon>
        <taxon>Gunneridae</taxon>
        <taxon>Pentapetalae</taxon>
        <taxon>asterids</taxon>
        <taxon>lamiids</taxon>
        <taxon>Solanales</taxon>
        <taxon>Solanaceae</taxon>
        <taxon>Nicotianoideae</taxon>
        <taxon>Nicotianeae</taxon>
        <taxon>Nicotiana</taxon>
    </lineage>
</organism>